<dbReference type="CDD" id="cd17039">
    <property type="entry name" value="Ubl_ubiquitin_like"/>
    <property type="match status" value="1"/>
</dbReference>
<evidence type="ECO:0000256" key="1">
    <source>
        <dbReference type="SAM" id="MobiDB-lite"/>
    </source>
</evidence>
<organism evidence="4">
    <name type="scientific">Absidia glauca</name>
    <name type="common">Pin mould</name>
    <dbReference type="NCBI Taxonomy" id="4829"/>
    <lineage>
        <taxon>Eukaryota</taxon>
        <taxon>Fungi</taxon>
        <taxon>Fungi incertae sedis</taxon>
        <taxon>Mucoromycota</taxon>
        <taxon>Mucoromycotina</taxon>
        <taxon>Mucoromycetes</taxon>
        <taxon>Mucorales</taxon>
        <taxon>Cunninghamellaceae</taxon>
        <taxon>Absidia</taxon>
    </lineage>
</organism>
<dbReference type="PANTHER" id="PTHR47795:SF1">
    <property type="entry name" value="DNA-DEPENDENT METALLOPROTEASE WSS1 HOMOLOG 2"/>
    <property type="match status" value="1"/>
</dbReference>
<gene>
    <name evidence="4" type="primary">ABSGL_15052.1 scaffold 15162</name>
</gene>
<name>A0A163KAK0_ABSGL</name>
<dbReference type="PROSITE" id="PS51397">
    <property type="entry name" value="WLM"/>
    <property type="match status" value="1"/>
</dbReference>
<dbReference type="InterPro" id="IPR029071">
    <property type="entry name" value="Ubiquitin-like_domsf"/>
</dbReference>
<evidence type="ECO:0000313" key="4">
    <source>
        <dbReference type="EMBL" id="SAM09376.1"/>
    </source>
</evidence>
<accession>A0A163KAK0</accession>
<proteinExistence type="predicted"/>
<reference evidence="4" key="1">
    <citation type="submission" date="2016-04" db="EMBL/GenBank/DDBJ databases">
        <authorList>
            <person name="Evans L.H."/>
            <person name="Alamgir A."/>
            <person name="Owens N."/>
            <person name="Weber N.D."/>
            <person name="Virtaneva K."/>
            <person name="Barbian K."/>
            <person name="Babar A."/>
            <person name="Rosenke K."/>
        </authorList>
    </citation>
    <scope>NUCLEOTIDE SEQUENCE [LARGE SCALE GENOMIC DNA]</scope>
    <source>
        <strain evidence="4">CBS 101.48</strain>
    </source>
</reference>
<feature type="domain" description="Ubiquitin-like" evidence="2">
    <location>
        <begin position="4"/>
        <end position="65"/>
    </location>
</feature>
<dbReference type="STRING" id="4829.A0A163KAK0"/>
<dbReference type="Pfam" id="PF08325">
    <property type="entry name" value="WLM"/>
    <property type="match status" value="1"/>
</dbReference>
<evidence type="ECO:0000259" key="2">
    <source>
        <dbReference type="PROSITE" id="PS50053"/>
    </source>
</evidence>
<dbReference type="Gene3D" id="3.10.20.90">
    <property type="entry name" value="Phosphatidylinositol 3-kinase Catalytic Subunit, Chain A, domain 1"/>
    <property type="match status" value="1"/>
</dbReference>
<dbReference type="OrthoDB" id="49605at2759"/>
<evidence type="ECO:0008006" key="6">
    <source>
        <dbReference type="Google" id="ProtNLM"/>
    </source>
</evidence>
<dbReference type="InParanoid" id="A0A163KAK0"/>
<dbReference type="AlphaFoldDB" id="A0A163KAK0"/>
<keyword evidence="5" id="KW-1185">Reference proteome</keyword>
<dbReference type="InterPro" id="IPR000626">
    <property type="entry name" value="Ubiquitin-like_dom"/>
</dbReference>
<feature type="domain" description="WLM" evidence="3">
    <location>
        <begin position="113"/>
        <end position="306"/>
    </location>
</feature>
<dbReference type="InterPro" id="IPR013536">
    <property type="entry name" value="WLM_dom"/>
</dbReference>
<dbReference type="SUPFAM" id="SSF54236">
    <property type="entry name" value="Ubiquitin-like"/>
    <property type="match status" value="1"/>
</dbReference>
<dbReference type="PANTHER" id="PTHR47795">
    <property type="entry name" value="UBIQUITIN AND WLM DOMAIN-CONTAINING METALLOPROTEASE SPCC1442.07C"/>
    <property type="match status" value="1"/>
</dbReference>
<protein>
    <recommendedName>
        <fullName evidence="6">WLM domain-containing protein</fullName>
    </recommendedName>
</protein>
<dbReference type="PROSITE" id="PS50053">
    <property type="entry name" value="UBIQUITIN_2"/>
    <property type="match status" value="1"/>
</dbReference>
<dbReference type="OMA" id="RFHEIVP"/>
<dbReference type="Proteomes" id="UP000078561">
    <property type="component" value="Unassembled WGS sequence"/>
</dbReference>
<evidence type="ECO:0000313" key="5">
    <source>
        <dbReference type="Proteomes" id="UP000078561"/>
    </source>
</evidence>
<dbReference type="EMBL" id="LT555008">
    <property type="protein sequence ID" value="SAM09376.1"/>
    <property type="molecule type" value="Genomic_DNA"/>
</dbReference>
<evidence type="ECO:0000259" key="3">
    <source>
        <dbReference type="PROSITE" id="PS51397"/>
    </source>
</evidence>
<dbReference type="GO" id="GO:0070628">
    <property type="term" value="F:proteasome binding"/>
    <property type="evidence" value="ECO:0007669"/>
    <property type="project" value="TreeGrafter"/>
</dbReference>
<sequence>METISFTVSFKGKSIPFTNWAVSTTVGHVKAKLADETNIANDHQKLMWKGKILQDDQATLDTLAIPAILSKAKFMLTGTTQQDQAAVQQLDKNIAALQQRRSTPAKRPSQQPRSVQDIKYTFHRISVLPEFQQQDKARQLLERLRDDRGVRAIMNQRKWSVGELIELSPFEVSILGYNRNAGQLIAIRLRTDDLTGFRHYDSIRKVLLHELTHNVWGDHDDNFHKLNRQLNKDVVSLDWTAHGGHQISSNGAYYQPGIDDDGLEESGPVTWEAGSYRLGGETRVNNSNSATLRREQAAQAALSRLTKQEEQEMDEGCGS</sequence>
<feature type="region of interest" description="Disordered" evidence="1">
    <location>
        <begin position="280"/>
        <end position="319"/>
    </location>
</feature>
<dbReference type="Pfam" id="PF00240">
    <property type="entry name" value="ubiquitin"/>
    <property type="match status" value="1"/>
</dbReference>